<evidence type="ECO:0000313" key="10">
    <source>
        <dbReference type="EMBL" id="MFC0206794.1"/>
    </source>
</evidence>
<accession>A0ABV6D2D6</accession>
<dbReference type="Pfam" id="PF00528">
    <property type="entry name" value="BPD_transp_1"/>
    <property type="match status" value="1"/>
</dbReference>
<comment type="caution">
    <text evidence="10">The sequence shown here is derived from an EMBL/GenBank/DDBJ whole genome shotgun (WGS) entry which is preliminary data.</text>
</comment>
<name>A0ABV6D2D6_9HYPH</name>
<comment type="similarity">
    <text evidence="2">Belongs to the binding-protein-dependent transport system permease family. CysTW subfamily.</text>
</comment>
<reference evidence="10 11" key="1">
    <citation type="submission" date="2024-09" db="EMBL/GenBank/DDBJ databases">
        <authorList>
            <person name="Sun Q."/>
            <person name="Mori K."/>
        </authorList>
    </citation>
    <scope>NUCLEOTIDE SEQUENCE [LARGE SCALE GENOMIC DNA]</scope>
    <source>
        <strain evidence="10 11">CCM 8543</strain>
    </source>
</reference>
<feature type="transmembrane region" description="Helical" evidence="8">
    <location>
        <begin position="101"/>
        <end position="125"/>
    </location>
</feature>
<feature type="transmembrane region" description="Helical" evidence="8">
    <location>
        <begin position="179"/>
        <end position="201"/>
    </location>
</feature>
<feature type="transmembrane region" description="Helical" evidence="8">
    <location>
        <begin position="235"/>
        <end position="257"/>
    </location>
</feature>
<organism evidence="10 11">
    <name type="scientific">Chelativorans intermedius</name>
    <dbReference type="NCBI Taxonomy" id="515947"/>
    <lineage>
        <taxon>Bacteria</taxon>
        <taxon>Pseudomonadati</taxon>
        <taxon>Pseudomonadota</taxon>
        <taxon>Alphaproteobacteria</taxon>
        <taxon>Hyphomicrobiales</taxon>
        <taxon>Phyllobacteriaceae</taxon>
        <taxon>Chelativorans</taxon>
    </lineage>
</organism>
<dbReference type="PANTHER" id="PTHR43848:SF2">
    <property type="entry name" value="PUTRESCINE TRANSPORT SYSTEM PERMEASE PROTEIN POTI"/>
    <property type="match status" value="1"/>
</dbReference>
<evidence type="ECO:0000256" key="4">
    <source>
        <dbReference type="ARBA" id="ARBA00022475"/>
    </source>
</evidence>
<evidence type="ECO:0000256" key="5">
    <source>
        <dbReference type="ARBA" id="ARBA00022692"/>
    </source>
</evidence>
<protein>
    <submittedName>
        <fullName evidence="10">ABC transporter permease</fullName>
    </submittedName>
</protein>
<feature type="domain" description="ABC transmembrane type-1" evidence="9">
    <location>
        <begin position="66"/>
        <end position="254"/>
    </location>
</feature>
<evidence type="ECO:0000256" key="3">
    <source>
        <dbReference type="ARBA" id="ARBA00022448"/>
    </source>
</evidence>
<dbReference type="Proteomes" id="UP001589755">
    <property type="component" value="Unassembled WGS sequence"/>
</dbReference>
<keyword evidence="5 8" id="KW-0812">Transmembrane</keyword>
<dbReference type="RefSeq" id="WP_261519022.1">
    <property type="nucleotide sequence ID" value="NZ_JAODNW010000002.1"/>
</dbReference>
<evidence type="ECO:0000259" key="9">
    <source>
        <dbReference type="PROSITE" id="PS50928"/>
    </source>
</evidence>
<feature type="transmembrane region" description="Helical" evidence="8">
    <location>
        <begin position="70"/>
        <end position="94"/>
    </location>
</feature>
<keyword evidence="11" id="KW-1185">Reference proteome</keyword>
<proteinExistence type="inferred from homology"/>
<evidence type="ECO:0000313" key="11">
    <source>
        <dbReference type="Proteomes" id="UP001589755"/>
    </source>
</evidence>
<dbReference type="PROSITE" id="PS50928">
    <property type="entry name" value="ABC_TM1"/>
    <property type="match status" value="1"/>
</dbReference>
<comment type="subcellular location">
    <subcellularLocation>
        <location evidence="1 8">Cell membrane</location>
        <topology evidence="1 8">Multi-pass membrane protein</topology>
    </subcellularLocation>
</comment>
<evidence type="ECO:0000256" key="7">
    <source>
        <dbReference type="ARBA" id="ARBA00023136"/>
    </source>
</evidence>
<keyword evidence="3 8" id="KW-0813">Transport</keyword>
<dbReference type="SUPFAM" id="SSF161098">
    <property type="entry name" value="MetI-like"/>
    <property type="match status" value="1"/>
</dbReference>
<dbReference type="EMBL" id="JBHLXD010000001">
    <property type="protein sequence ID" value="MFC0206794.1"/>
    <property type="molecule type" value="Genomic_DNA"/>
</dbReference>
<evidence type="ECO:0000256" key="2">
    <source>
        <dbReference type="ARBA" id="ARBA00007069"/>
    </source>
</evidence>
<dbReference type="InterPro" id="IPR051789">
    <property type="entry name" value="Bact_Polyamine_Transport"/>
</dbReference>
<evidence type="ECO:0000256" key="6">
    <source>
        <dbReference type="ARBA" id="ARBA00022989"/>
    </source>
</evidence>
<feature type="transmembrane region" description="Helical" evidence="8">
    <location>
        <begin position="131"/>
        <end position="158"/>
    </location>
</feature>
<dbReference type="PANTHER" id="PTHR43848">
    <property type="entry name" value="PUTRESCINE TRANSPORT SYSTEM PERMEASE PROTEIN POTI"/>
    <property type="match status" value="1"/>
</dbReference>
<evidence type="ECO:0000256" key="1">
    <source>
        <dbReference type="ARBA" id="ARBA00004651"/>
    </source>
</evidence>
<feature type="transmembrane region" description="Helical" evidence="8">
    <location>
        <begin position="12"/>
        <end position="34"/>
    </location>
</feature>
<dbReference type="InterPro" id="IPR035906">
    <property type="entry name" value="MetI-like_sf"/>
</dbReference>
<keyword evidence="4" id="KW-1003">Cell membrane</keyword>
<gene>
    <name evidence="10" type="ORF">ACFFJ2_00090</name>
</gene>
<dbReference type="Gene3D" id="1.10.3720.10">
    <property type="entry name" value="MetI-like"/>
    <property type="match status" value="1"/>
</dbReference>
<evidence type="ECO:0000256" key="8">
    <source>
        <dbReference type="RuleBase" id="RU363032"/>
    </source>
</evidence>
<sequence length="273" mass="30243">MTSSSLLRSFIYLYLVLFFAYLFLPLVFMMAAAFNDSRFPTMLPWQGFTLRWFQELFADQLMGRAVWNSILIGLGVVALSVPIGLAGALVLYNLQSRARTLIYGIMVSPILTPGVIIGISTLIFWRQYFGVGGGLMLAVVAQTTFIAAFAMLLILARLQRFDRTLEEAALDLGASHTWTFWRITVPFLRPALLAAALMAFLQSFENYNTTLFVIGTETTMTLNIASRVRLGLTPAVNAIAVILIALTILGAIIYELMRRAEVRRRALAAEAAA</sequence>
<keyword evidence="7 8" id="KW-0472">Membrane</keyword>
<dbReference type="InterPro" id="IPR000515">
    <property type="entry name" value="MetI-like"/>
</dbReference>
<keyword evidence="6 8" id="KW-1133">Transmembrane helix</keyword>
<dbReference type="CDD" id="cd06261">
    <property type="entry name" value="TM_PBP2"/>
    <property type="match status" value="1"/>
</dbReference>